<dbReference type="Proteomes" id="UP000325081">
    <property type="component" value="Unassembled WGS sequence"/>
</dbReference>
<evidence type="ECO:0000313" key="2">
    <source>
        <dbReference type="EMBL" id="GER51684.1"/>
    </source>
</evidence>
<sequence>MNTHIFKYVPWYQCEATAYHAFLKFLIAEKGDLPLTAFEGKMCQKGIKESFKDLKDLCEFFNGALSGPVRSGPAIITAYTVYPYFFTKSNFCSTSLTLRPMFNPRRQAAYIPIAVRPETYLKKTMASLEESYSKNCRRQLGFQNLCFQEYELQIKQQTLPRNIEQQKIEENAKENLSRQRLITHEKPFFRKHCFMAAAFSDSSGSFPSGSGTLSGRRRSSDLHTQRQPRPHPQLSNPPRILSIPNRKRLDYLNLLLKLENPHTSPCRKVKITWSYCFHLSFRFSKYLIPEQALTTKE</sequence>
<keyword evidence="3" id="KW-1185">Reference proteome</keyword>
<dbReference type="AlphaFoldDB" id="A0A5A7R5R3"/>
<feature type="region of interest" description="Disordered" evidence="1">
    <location>
        <begin position="203"/>
        <end position="241"/>
    </location>
</feature>
<comment type="caution">
    <text evidence="2">The sequence shown here is derived from an EMBL/GenBank/DDBJ whole genome shotgun (WGS) entry which is preliminary data.</text>
</comment>
<name>A0A5A7R5R3_STRAF</name>
<keyword evidence="2" id="KW-0808">Transferase</keyword>
<evidence type="ECO:0000313" key="3">
    <source>
        <dbReference type="Proteomes" id="UP000325081"/>
    </source>
</evidence>
<dbReference type="EMBL" id="BKCP01009848">
    <property type="protein sequence ID" value="GER51684.1"/>
    <property type="molecule type" value="Genomic_DNA"/>
</dbReference>
<protein>
    <submittedName>
        <fullName evidence="2">Glutathione S-transferase PHI 10</fullName>
    </submittedName>
</protein>
<evidence type="ECO:0000256" key="1">
    <source>
        <dbReference type="SAM" id="MobiDB-lite"/>
    </source>
</evidence>
<feature type="compositionally biased region" description="Low complexity" evidence="1">
    <location>
        <begin position="203"/>
        <end position="214"/>
    </location>
</feature>
<dbReference type="GO" id="GO:0016740">
    <property type="term" value="F:transferase activity"/>
    <property type="evidence" value="ECO:0007669"/>
    <property type="project" value="UniProtKB-KW"/>
</dbReference>
<reference evidence="3" key="1">
    <citation type="journal article" date="2019" name="Curr. Biol.">
        <title>Genome Sequence of Striga asiatica Provides Insight into the Evolution of Plant Parasitism.</title>
        <authorList>
            <person name="Yoshida S."/>
            <person name="Kim S."/>
            <person name="Wafula E.K."/>
            <person name="Tanskanen J."/>
            <person name="Kim Y.M."/>
            <person name="Honaas L."/>
            <person name="Yang Z."/>
            <person name="Spallek T."/>
            <person name="Conn C.E."/>
            <person name="Ichihashi Y."/>
            <person name="Cheong K."/>
            <person name="Cui S."/>
            <person name="Der J.P."/>
            <person name="Gundlach H."/>
            <person name="Jiao Y."/>
            <person name="Hori C."/>
            <person name="Ishida J.K."/>
            <person name="Kasahara H."/>
            <person name="Kiba T."/>
            <person name="Kim M.S."/>
            <person name="Koo N."/>
            <person name="Laohavisit A."/>
            <person name="Lee Y.H."/>
            <person name="Lumba S."/>
            <person name="McCourt P."/>
            <person name="Mortimer J.C."/>
            <person name="Mutuku J.M."/>
            <person name="Nomura T."/>
            <person name="Sasaki-Sekimoto Y."/>
            <person name="Seto Y."/>
            <person name="Wang Y."/>
            <person name="Wakatake T."/>
            <person name="Sakakibara H."/>
            <person name="Demura T."/>
            <person name="Yamaguchi S."/>
            <person name="Yoneyama K."/>
            <person name="Manabe R.I."/>
            <person name="Nelson D.C."/>
            <person name="Schulman A.H."/>
            <person name="Timko M.P."/>
            <person name="dePamphilis C.W."/>
            <person name="Choi D."/>
            <person name="Shirasu K."/>
        </authorList>
    </citation>
    <scope>NUCLEOTIDE SEQUENCE [LARGE SCALE GENOMIC DNA]</scope>
    <source>
        <strain evidence="3">cv. UVA1</strain>
    </source>
</reference>
<accession>A0A5A7R5R3</accession>
<organism evidence="2 3">
    <name type="scientific">Striga asiatica</name>
    <name type="common">Asiatic witchweed</name>
    <name type="synonym">Buchnera asiatica</name>
    <dbReference type="NCBI Taxonomy" id="4170"/>
    <lineage>
        <taxon>Eukaryota</taxon>
        <taxon>Viridiplantae</taxon>
        <taxon>Streptophyta</taxon>
        <taxon>Embryophyta</taxon>
        <taxon>Tracheophyta</taxon>
        <taxon>Spermatophyta</taxon>
        <taxon>Magnoliopsida</taxon>
        <taxon>eudicotyledons</taxon>
        <taxon>Gunneridae</taxon>
        <taxon>Pentapetalae</taxon>
        <taxon>asterids</taxon>
        <taxon>lamiids</taxon>
        <taxon>Lamiales</taxon>
        <taxon>Orobanchaceae</taxon>
        <taxon>Buchnereae</taxon>
        <taxon>Striga</taxon>
    </lineage>
</organism>
<proteinExistence type="predicted"/>
<gene>
    <name evidence="2" type="ORF">STAS_29087</name>
</gene>